<feature type="active site" evidence="3 4">
    <location>
        <position position="179"/>
    </location>
</feature>
<reference evidence="8" key="1">
    <citation type="submission" date="2021-11" db="EMBL/GenBank/DDBJ databases">
        <title>Streptomyces corallinus and Kineosporia corallina sp. nov., two new coral-derived marine actinobacteria.</title>
        <authorList>
            <person name="Buangrab K."/>
            <person name="Sutthacheep M."/>
            <person name="Yeemin T."/>
            <person name="Harunari E."/>
            <person name="Igarashi Y."/>
            <person name="Sripreechasak P."/>
            <person name="Kanchanasin P."/>
            <person name="Tanasupawat S."/>
            <person name="Phongsopitanun W."/>
        </authorList>
    </citation>
    <scope>NUCLEOTIDE SEQUENCE</scope>
    <source>
        <strain evidence="8">JCM 31032</strain>
    </source>
</reference>
<dbReference type="PROSITE" id="PS50110">
    <property type="entry name" value="RESPONSE_REGULATORY"/>
    <property type="match status" value="1"/>
</dbReference>
<evidence type="ECO:0000259" key="7">
    <source>
        <dbReference type="PROSITE" id="PS50122"/>
    </source>
</evidence>
<dbReference type="RefSeq" id="WP_231438778.1">
    <property type="nucleotide sequence ID" value="NZ_JAJOMB010000001.1"/>
</dbReference>
<keyword evidence="1 3" id="KW-0378">Hydrolase</keyword>
<comment type="PTM">
    <text evidence="3">Phosphorylated by CheA. Phosphorylation of the N-terminal regulatory domain activates the methylesterase activity.</text>
</comment>
<comment type="domain">
    <text evidence="3">Contains a C-terminal catalytic domain, and an N-terminal region which modulates catalytic activity.</text>
</comment>
<dbReference type="PANTHER" id="PTHR42872:SF3">
    <property type="entry name" value="PROTEIN-GLUTAMATE METHYLESTERASE_PROTEIN-GLUTAMINE GLUTAMINASE 1"/>
    <property type="match status" value="1"/>
</dbReference>
<gene>
    <name evidence="3" type="primary">cheB</name>
    <name evidence="8" type="ORF">LR394_03070</name>
</gene>
<proteinExistence type="inferred from homology"/>
<dbReference type="NCBIfam" id="NF001965">
    <property type="entry name" value="PRK00742.1"/>
    <property type="match status" value="1"/>
</dbReference>
<keyword evidence="9" id="KW-1185">Reference proteome</keyword>
<evidence type="ECO:0000256" key="3">
    <source>
        <dbReference type="HAMAP-Rule" id="MF_00099"/>
    </source>
</evidence>
<feature type="domain" description="CheB-type methylesterase" evidence="7">
    <location>
        <begin position="170"/>
        <end position="360"/>
    </location>
</feature>
<dbReference type="CDD" id="cd16432">
    <property type="entry name" value="CheB_Rec"/>
    <property type="match status" value="1"/>
</dbReference>
<feature type="active site" evidence="3 4">
    <location>
        <position position="302"/>
    </location>
</feature>
<dbReference type="PROSITE" id="PS50122">
    <property type="entry name" value="CHEB"/>
    <property type="match status" value="1"/>
</dbReference>
<dbReference type="GO" id="GO:0008984">
    <property type="term" value="F:protein-glutamate methylesterase activity"/>
    <property type="evidence" value="ECO:0007669"/>
    <property type="project" value="UniProtKB-UniRule"/>
</dbReference>
<evidence type="ECO:0000313" key="9">
    <source>
        <dbReference type="Proteomes" id="UP001138997"/>
    </source>
</evidence>
<feature type="active site" evidence="3 4">
    <location>
        <position position="206"/>
    </location>
</feature>
<dbReference type="AlphaFoldDB" id="A0A9X1N7N0"/>
<dbReference type="EMBL" id="JAJOMB010000001">
    <property type="protein sequence ID" value="MCD5309862.1"/>
    <property type="molecule type" value="Genomic_DNA"/>
</dbReference>
<dbReference type="Pfam" id="PF01339">
    <property type="entry name" value="CheB_methylest"/>
    <property type="match status" value="1"/>
</dbReference>
<dbReference type="EC" id="3.1.1.61" evidence="3"/>
<dbReference type="SUPFAM" id="SSF52172">
    <property type="entry name" value="CheY-like"/>
    <property type="match status" value="1"/>
</dbReference>
<sequence length="379" mass="39738">MSATRVRVLVVDDSVVIRRLIKEILDADPRIEVVGVAQNGQVAIAKVGELKPDAVTMDIEMPVMNGVDAVRAIRKTQPRLPIVMFSTLTERGASGTMDALAAGASDYVTKPANVGSVMESRKNISEQLIPKLVALTGARRLAGATRTALPPAQPPAGMARNGPNVRRTQPFGLLAIGSSTGGPDALASVLTSLPGDLPVPVVITQHMPPVFTKMLAQRLDSSCRLKVTEAVEGDTVQRGRVLIAPGGHHMELRSRGTSVFVHLSDAPPENFCRPSVDVMFRSIAPVYRNRVLGLILTGMGRDGAAGAGILRTSGGEVFVQDEATSVVWGMPGATVMAGQADRVLPLEQIAATVTAALSQNQGVTSMRQATGPVSGGVRA</sequence>
<dbReference type="EC" id="3.5.1.44" evidence="3"/>
<dbReference type="Gene3D" id="3.40.50.2300">
    <property type="match status" value="1"/>
</dbReference>
<comment type="subcellular location">
    <subcellularLocation>
        <location evidence="3">Cytoplasm</location>
    </subcellularLocation>
</comment>
<dbReference type="InterPro" id="IPR008248">
    <property type="entry name" value="CheB-like"/>
</dbReference>
<organism evidence="8 9">
    <name type="scientific">Kineosporia babensis</name>
    <dbReference type="NCBI Taxonomy" id="499548"/>
    <lineage>
        <taxon>Bacteria</taxon>
        <taxon>Bacillati</taxon>
        <taxon>Actinomycetota</taxon>
        <taxon>Actinomycetes</taxon>
        <taxon>Kineosporiales</taxon>
        <taxon>Kineosporiaceae</taxon>
        <taxon>Kineosporia</taxon>
    </lineage>
</organism>
<dbReference type="GO" id="GO:0005737">
    <property type="term" value="C:cytoplasm"/>
    <property type="evidence" value="ECO:0007669"/>
    <property type="project" value="UniProtKB-SubCell"/>
</dbReference>
<dbReference type="PIRSF" id="PIRSF000876">
    <property type="entry name" value="RR_chemtxs_CheB"/>
    <property type="match status" value="1"/>
</dbReference>
<comment type="catalytic activity">
    <reaction evidence="2 3">
        <text>[protein]-L-glutamate 5-O-methyl ester + H2O = L-glutamyl-[protein] + methanol + H(+)</text>
        <dbReference type="Rhea" id="RHEA:23236"/>
        <dbReference type="Rhea" id="RHEA-COMP:10208"/>
        <dbReference type="Rhea" id="RHEA-COMP:10311"/>
        <dbReference type="ChEBI" id="CHEBI:15377"/>
        <dbReference type="ChEBI" id="CHEBI:15378"/>
        <dbReference type="ChEBI" id="CHEBI:17790"/>
        <dbReference type="ChEBI" id="CHEBI:29973"/>
        <dbReference type="ChEBI" id="CHEBI:82795"/>
        <dbReference type="EC" id="3.1.1.61"/>
    </reaction>
</comment>
<dbReference type="NCBIfam" id="NF009206">
    <property type="entry name" value="PRK12555.1"/>
    <property type="match status" value="1"/>
</dbReference>
<evidence type="ECO:0000259" key="6">
    <source>
        <dbReference type="PROSITE" id="PS50110"/>
    </source>
</evidence>
<comment type="caution">
    <text evidence="8">The sequence shown here is derived from an EMBL/GenBank/DDBJ whole genome shotgun (WGS) entry which is preliminary data.</text>
</comment>
<dbReference type="SMART" id="SM00448">
    <property type="entry name" value="REC"/>
    <property type="match status" value="1"/>
</dbReference>
<dbReference type="InterPro" id="IPR011006">
    <property type="entry name" value="CheY-like_superfamily"/>
</dbReference>
<dbReference type="InterPro" id="IPR035909">
    <property type="entry name" value="CheB_C"/>
</dbReference>
<evidence type="ECO:0000256" key="4">
    <source>
        <dbReference type="PROSITE-ProRule" id="PRU00050"/>
    </source>
</evidence>
<dbReference type="SUPFAM" id="SSF52738">
    <property type="entry name" value="Methylesterase CheB, C-terminal domain"/>
    <property type="match status" value="1"/>
</dbReference>
<name>A0A9X1N7N0_9ACTN</name>
<dbReference type="GO" id="GO:0000156">
    <property type="term" value="F:phosphorelay response regulator activity"/>
    <property type="evidence" value="ECO:0007669"/>
    <property type="project" value="InterPro"/>
</dbReference>
<keyword evidence="3 4" id="KW-0145">Chemotaxis</keyword>
<feature type="domain" description="Response regulatory" evidence="6">
    <location>
        <begin position="7"/>
        <end position="125"/>
    </location>
</feature>
<dbReference type="GO" id="GO:0006935">
    <property type="term" value="P:chemotaxis"/>
    <property type="evidence" value="ECO:0007669"/>
    <property type="project" value="UniProtKB-UniRule"/>
</dbReference>
<dbReference type="CDD" id="cd17541">
    <property type="entry name" value="REC_CheB-like"/>
    <property type="match status" value="1"/>
</dbReference>
<dbReference type="PANTHER" id="PTHR42872">
    <property type="entry name" value="PROTEIN-GLUTAMATE METHYLESTERASE/PROTEIN-GLUTAMINE GLUTAMINASE"/>
    <property type="match status" value="1"/>
</dbReference>
<dbReference type="HAMAP" id="MF_00099">
    <property type="entry name" value="CheB_chemtxs"/>
    <property type="match status" value="1"/>
</dbReference>
<evidence type="ECO:0000256" key="1">
    <source>
        <dbReference type="ARBA" id="ARBA00022801"/>
    </source>
</evidence>
<evidence type="ECO:0000256" key="2">
    <source>
        <dbReference type="ARBA" id="ARBA00048267"/>
    </source>
</evidence>
<comment type="catalytic activity">
    <reaction evidence="3">
        <text>L-glutaminyl-[protein] + H2O = L-glutamyl-[protein] + NH4(+)</text>
        <dbReference type="Rhea" id="RHEA:16441"/>
        <dbReference type="Rhea" id="RHEA-COMP:10207"/>
        <dbReference type="Rhea" id="RHEA-COMP:10208"/>
        <dbReference type="ChEBI" id="CHEBI:15377"/>
        <dbReference type="ChEBI" id="CHEBI:28938"/>
        <dbReference type="ChEBI" id="CHEBI:29973"/>
        <dbReference type="ChEBI" id="CHEBI:30011"/>
        <dbReference type="EC" id="3.5.1.44"/>
    </reaction>
</comment>
<dbReference type="InterPro" id="IPR000673">
    <property type="entry name" value="Sig_transdc_resp-reg_Me-estase"/>
</dbReference>
<comment type="similarity">
    <text evidence="3">Belongs to the CheB family.</text>
</comment>
<accession>A0A9X1N7N0</accession>
<dbReference type="Proteomes" id="UP001138997">
    <property type="component" value="Unassembled WGS sequence"/>
</dbReference>
<comment type="function">
    <text evidence="3">Involved in chemotaxis. Part of a chemotaxis signal transduction system that modulates chemotaxis in response to various stimuli. Catalyzes the demethylation of specific methylglutamate residues introduced into the chemoreceptors (methyl-accepting chemotaxis proteins or MCP) by CheR. Also mediates the irreversible deamidation of specific glutamine residues to glutamic acid.</text>
</comment>
<evidence type="ECO:0000256" key="5">
    <source>
        <dbReference type="PROSITE-ProRule" id="PRU00169"/>
    </source>
</evidence>
<dbReference type="Gene3D" id="3.40.50.180">
    <property type="entry name" value="Methylesterase CheB, C-terminal domain"/>
    <property type="match status" value="1"/>
</dbReference>
<dbReference type="GO" id="GO:0050568">
    <property type="term" value="F:protein-glutamine glutaminase activity"/>
    <property type="evidence" value="ECO:0007669"/>
    <property type="project" value="UniProtKB-UniRule"/>
</dbReference>
<feature type="modified residue" description="4-aspartylphosphate" evidence="3 5">
    <location>
        <position position="58"/>
    </location>
</feature>
<dbReference type="Pfam" id="PF00072">
    <property type="entry name" value="Response_reg"/>
    <property type="match status" value="1"/>
</dbReference>
<keyword evidence="3 5" id="KW-0597">Phosphoprotein</keyword>
<keyword evidence="3" id="KW-0963">Cytoplasm</keyword>
<dbReference type="InterPro" id="IPR001789">
    <property type="entry name" value="Sig_transdc_resp-reg_receiver"/>
</dbReference>
<protein>
    <recommendedName>
        <fullName evidence="3">Protein-glutamate methylesterase/protein-glutamine glutaminase</fullName>
        <ecNumber evidence="3">3.1.1.61</ecNumber>
        <ecNumber evidence="3">3.5.1.44</ecNumber>
    </recommendedName>
</protein>
<evidence type="ECO:0000313" key="8">
    <source>
        <dbReference type="EMBL" id="MCD5309862.1"/>
    </source>
</evidence>